<dbReference type="EMBL" id="LR589063">
    <property type="protein sequence ID" value="VTO95008.1"/>
    <property type="molecule type" value="Genomic_DNA"/>
</dbReference>
<keyword evidence="1" id="KW-0732">Signal</keyword>
<evidence type="ECO:0000256" key="1">
    <source>
        <dbReference type="SAM" id="SignalP"/>
    </source>
</evidence>
<proteinExistence type="predicted"/>
<gene>
    <name evidence="2" type="ORF">BIN_B_00483</name>
</gene>
<sequence>MSLVTRIAASQRRMAACAAAVCLGISACSTTASPPAAQPTTSTSKPVANAVVPPPTQASVLAKDWKSYGGTVYYGCPEEFTLGKSALERVRPKVFDTKTGHLITPAVPTVAAGVEITGAACALSGTADDPKVAYLVASVRSATAYVFDLRSSQPLATRQLQPPVPDLQLSASKNWRLAGTASGVAWMNAFADGHSLKPPRTVVLSNADLSVMWDDPQPGRAWQDVLAFQRNTDVGRASGAELRLPSGEPIFQDNDISSVDGELADGPDRLVKLTRSDGPGIMSTIFFDLNSRSIVKIGDSERLSGDGLGATLADGQLFIDGHASATSQFGVGVWNLRTQRWDFLKNRAEVNKSSISKVAYFGGHLYITNAAGKFSAIALPAGELVTSSWAVRPFGRISGWTLVCRGETSASAGGECREILLVRDQDGHYPGPWF</sequence>
<dbReference type="PROSITE" id="PS51257">
    <property type="entry name" value="PROKAR_LIPOPROTEIN"/>
    <property type="match status" value="1"/>
</dbReference>
<reference evidence="2" key="1">
    <citation type="submission" date="2019-05" db="EMBL/GenBank/DDBJ databases">
        <authorList>
            <person name="Naeem R."/>
            <person name="Antony C."/>
            <person name="Guan Q."/>
        </authorList>
    </citation>
    <scope>NUCLEOTIDE SEQUENCE</scope>
    <source>
        <strain evidence="2">2</strain>
    </source>
</reference>
<dbReference type="InterPro" id="IPR011047">
    <property type="entry name" value="Quinoprotein_ADH-like_sf"/>
</dbReference>
<name>A0A653EC72_9MYCO</name>
<feature type="chain" id="PRO_5039174424" evidence="1">
    <location>
        <begin position="33"/>
        <end position="434"/>
    </location>
</feature>
<dbReference type="AlphaFoldDB" id="A0A653EC72"/>
<evidence type="ECO:0000313" key="2">
    <source>
        <dbReference type="EMBL" id="VTO95008.1"/>
    </source>
</evidence>
<dbReference type="SUPFAM" id="SSF50998">
    <property type="entry name" value="Quinoprotein alcohol dehydrogenase-like"/>
    <property type="match status" value="1"/>
</dbReference>
<feature type="signal peptide" evidence="1">
    <location>
        <begin position="1"/>
        <end position="32"/>
    </location>
</feature>
<protein>
    <submittedName>
        <fullName evidence="2">Uncharacterized protein</fullName>
    </submittedName>
</protein>
<accession>A0A653EC72</accession>
<organism evidence="2">
    <name type="scientific">Mycobacterium riyadhense</name>
    <dbReference type="NCBI Taxonomy" id="486698"/>
    <lineage>
        <taxon>Bacteria</taxon>
        <taxon>Bacillati</taxon>
        <taxon>Actinomycetota</taxon>
        <taxon>Actinomycetes</taxon>
        <taxon>Mycobacteriales</taxon>
        <taxon>Mycobacteriaceae</taxon>
        <taxon>Mycobacterium</taxon>
    </lineage>
</organism>